<evidence type="ECO:0000256" key="1">
    <source>
        <dbReference type="SAM" id="MobiDB-lite"/>
    </source>
</evidence>
<dbReference type="KEGG" id="mbe:MBM_04839"/>
<protein>
    <submittedName>
        <fullName evidence="2">Uncharacterized protein</fullName>
    </submittedName>
</protein>
<proteinExistence type="predicted"/>
<dbReference type="AlphaFoldDB" id="K1WXJ4"/>
<feature type="region of interest" description="Disordered" evidence="1">
    <location>
        <begin position="1"/>
        <end position="103"/>
    </location>
</feature>
<dbReference type="InParanoid" id="K1WXJ4"/>
<name>K1WXJ4_MARBU</name>
<feature type="compositionally biased region" description="Basic and acidic residues" evidence="1">
    <location>
        <begin position="63"/>
        <end position="73"/>
    </location>
</feature>
<organism evidence="2 3">
    <name type="scientific">Marssonina brunnea f. sp. multigermtubi (strain MB_m1)</name>
    <name type="common">Marssonina leaf spot fungus</name>
    <dbReference type="NCBI Taxonomy" id="1072389"/>
    <lineage>
        <taxon>Eukaryota</taxon>
        <taxon>Fungi</taxon>
        <taxon>Dikarya</taxon>
        <taxon>Ascomycota</taxon>
        <taxon>Pezizomycotina</taxon>
        <taxon>Leotiomycetes</taxon>
        <taxon>Helotiales</taxon>
        <taxon>Drepanopezizaceae</taxon>
        <taxon>Drepanopeziza</taxon>
    </lineage>
</organism>
<gene>
    <name evidence="2" type="ORF">MBM_04839</name>
</gene>
<evidence type="ECO:0000313" key="3">
    <source>
        <dbReference type="Proteomes" id="UP000006753"/>
    </source>
</evidence>
<accession>K1WXJ4</accession>
<dbReference type="EMBL" id="JH921437">
    <property type="protein sequence ID" value="EKD17262.1"/>
    <property type="molecule type" value="Genomic_DNA"/>
</dbReference>
<dbReference type="Proteomes" id="UP000006753">
    <property type="component" value="Unassembled WGS sequence"/>
</dbReference>
<reference evidence="2 3" key="1">
    <citation type="journal article" date="2012" name="BMC Genomics">
        <title>Sequencing the genome of Marssonina brunnea reveals fungus-poplar co-evolution.</title>
        <authorList>
            <person name="Zhu S."/>
            <person name="Cao Y.-Z."/>
            <person name="Jiang C."/>
            <person name="Tan B.-Y."/>
            <person name="Wang Z."/>
            <person name="Feng S."/>
            <person name="Zhang L."/>
            <person name="Su X.-H."/>
            <person name="Brejova B."/>
            <person name="Vinar T."/>
            <person name="Xu M."/>
            <person name="Wang M.-X."/>
            <person name="Zhang S.-G."/>
            <person name="Huang M.-R."/>
            <person name="Wu R."/>
            <person name="Zhou Y."/>
        </authorList>
    </citation>
    <scope>NUCLEOTIDE SEQUENCE [LARGE SCALE GENOMIC DNA]</scope>
    <source>
        <strain evidence="2 3">MB_m1</strain>
    </source>
</reference>
<feature type="compositionally biased region" description="Polar residues" evidence="1">
    <location>
        <begin position="1"/>
        <end position="12"/>
    </location>
</feature>
<evidence type="ECO:0000313" key="2">
    <source>
        <dbReference type="EMBL" id="EKD17262.1"/>
    </source>
</evidence>
<dbReference type="HOGENOM" id="CLU_1740934_0_0_1"/>
<sequence>MFRSNPLSSSPAHSDLSHPRSKPASALPKLKTKIQQGHKNMGSRSDKGEIQYGHRGLILAPTEQREQHKDNAHLGESPESITSPSYPEAKQGQRKEECQNTEATRKCNRTYAFQIRKRNTRKAKAKQAAYNSQMLLPPRTQSLEIRHISA</sequence>
<keyword evidence="3" id="KW-1185">Reference proteome</keyword>